<comment type="caution">
    <text evidence="1">The sequence shown here is derived from an EMBL/GenBank/DDBJ whole genome shotgun (WGS) entry which is preliminary data.</text>
</comment>
<dbReference type="Proteomes" id="UP000736672">
    <property type="component" value="Unassembled WGS sequence"/>
</dbReference>
<gene>
    <name evidence="1" type="ORF">B0J15DRAFT_4199</name>
</gene>
<organism evidence="1 2">
    <name type="scientific">Fusarium solani</name>
    <name type="common">Filamentous fungus</name>
    <dbReference type="NCBI Taxonomy" id="169388"/>
    <lineage>
        <taxon>Eukaryota</taxon>
        <taxon>Fungi</taxon>
        <taxon>Dikarya</taxon>
        <taxon>Ascomycota</taxon>
        <taxon>Pezizomycotina</taxon>
        <taxon>Sordariomycetes</taxon>
        <taxon>Hypocreomycetidae</taxon>
        <taxon>Hypocreales</taxon>
        <taxon>Nectriaceae</taxon>
        <taxon>Fusarium</taxon>
        <taxon>Fusarium solani species complex</taxon>
    </lineage>
</organism>
<accession>A0A9P9L6I4</accession>
<evidence type="ECO:0000313" key="1">
    <source>
        <dbReference type="EMBL" id="KAH7275117.1"/>
    </source>
</evidence>
<keyword evidence="2" id="KW-1185">Reference proteome</keyword>
<dbReference type="EMBL" id="JAGTJS010000001">
    <property type="protein sequence ID" value="KAH7275117.1"/>
    <property type="molecule type" value="Genomic_DNA"/>
</dbReference>
<evidence type="ECO:0000313" key="2">
    <source>
        <dbReference type="Proteomes" id="UP000736672"/>
    </source>
</evidence>
<reference evidence="1" key="1">
    <citation type="journal article" date="2021" name="Nat. Commun.">
        <title>Genetic determinants of endophytism in the Arabidopsis root mycobiome.</title>
        <authorList>
            <person name="Mesny F."/>
            <person name="Miyauchi S."/>
            <person name="Thiergart T."/>
            <person name="Pickel B."/>
            <person name="Atanasova L."/>
            <person name="Karlsson M."/>
            <person name="Huettel B."/>
            <person name="Barry K.W."/>
            <person name="Haridas S."/>
            <person name="Chen C."/>
            <person name="Bauer D."/>
            <person name="Andreopoulos W."/>
            <person name="Pangilinan J."/>
            <person name="LaButti K."/>
            <person name="Riley R."/>
            <person name="Lipzen A."/>
            <person name="Clum A."/>
            <person name="Drula E."/>
            <person name="Henrissat B."/>
            <person name="Kohler A."/>
            <person name="Grigoriev I.V."/>
            <person name="Martin F.M."/>
            <person name="Hacquard S."/>
        </authorList>
    </citation>
    <scope>NUCLEOTIDE SEQUENCE</scope>
    <source>
        <strain evidence="1">FSSC 5 MPI-SDFR-AT-0091</strain>
    </source>
</reference>
<dbReference type="AlphaFoldDB" id="A0A9P9L6I4"/>
<proteinExistence type="predicted"/>
<protein>
    <submittedName>
        <fullName evidence="1">Uncharacterized protein</fullName>
    </submittedName>
</protein>
<sequence>MGAVDLPPFPVLSCPVRYLSAEPKPDVDFPTQPAVPRWLQLGSCFLLIGLVHSFPSLLSPALKNCLNPAPRSPRACPFSLCACLHLPCLHLAPCTCYLNYLAPAASRQLPPHTSRHATFAHVHDHVLARVLAFIPYLAHALHIHNHRFARLSLHIQIQPSANYLLLWNRSRVCRYGRPRPPGTPWLVASAVSRLTRPCSSPSSLPMTSLVRPLRRLHDALARRT</sequence>
<name>A0A9P9L6I4_FUSSL</name>